<keyword evidence="6" id="KW-0325">Glycoprotein</keyword>
<gene>
    <name evidence="8" type="ORF">RUM43_005168</name>
</gene>
<dbReference type="PANTHER" id="PTHR46022">
    <property type="entry name" value="PROTEIN PATCHED"/>
    <property type="match status" value="1"/>
</dbReference>
<comment type="caution">
    <text evidence="8">The sequence shown here is derived from an EMBL/GenBank/DDBJ whole genome shotgun (WGS) entry which is preliminary data.</text>
</comment>
<dbReference type="AlphaFoldDB" id="A0AAN8XMA9"/>
<comment type="similarity">
    <text evidence="2">Belongs to the patched family.</text>
</comment>
<comment type="subcellular location">
    <subcellularLocation>
        <location evidence="1">Membrane</location>
        <topology evidence="1">Multi-pass membrane protein</topology>
    </subcellularLocation>
</comment>
<evidence type="ECO:0000256" key="4">
    <source>
        <dbReference type="ARBA" id="ARBA00022989"/>
    </source>
</evidence>
<dbReference type="GO" id="GO:0045879">
    <property type="term" value="P:negative regulation of smoothened signaling pathway"/>
    <property type="evidence" value="ECO:0007669"/>
    <property type="project" value="TreeGrafter"/>
</dbReference>
<feature type="transmembrane region" description="Helical" evidence="7">
    <location>
        <begin position="86"/>
        <end position="104"/>
    </location>
</feature>
<organism evidence="8 9">
    <name type="scientific">Polyplax serrata</name>
    <name type="common">Common mouse louse</name>
    <dbReference type="NCBI Taxonomy" id="468196"/>
    <lineage>
        <taxon>Eukaryota</taxon>
        <taxon>Metazoa</taxon>
        <taxon>Ecdysozoa</taxon>
        <taxon>Arthropoda</taxon>
        <taxon>Hexapoda</taxon>
        <taxon>Insecta</taxon>
        <taxon>Pterygota</taxon>
        <taxon>Neoptera</taxon>
        <taxon>Paraneoptera</taxon>
        <taxon>Psocodea</taxon>
        <taxon>Troctomorpha</taxon>
        <taxon>Phthiraptera</taxon>
        <taxon>Anoplura</taxon>
        <taxon>Polyplacidae</taxon>
        <taxon>Polyplax</taxon>
    </lineage>
</organism>
<evidence type="ECO:0000256" key="6">
    <source>
        <dbReference type="ARBA" id="ARBA00023180"/>
    </source>
</evidence>
<dbReference type="EMBL" id="JAWJWE010000002">
    <property type="protein sequence ID" value="KAK6643658.1"/>
    <property type="molecule type" value="Genomic_DNA"/>
</dbReference>
<dbReference type="PANTHER" id="PTHR46022:SF1">
    <property type="entry name" value="PROTEIN PATCHED"/>
    <property type="match status" value="1"/>
</dbReference>
<evidence type="ECO:0000256" key="1">
    <source>
        <dbReference type="ARBA" id="ARBA00004141"/>
    </source>
</evidence>
<dbReference type="GO" id="GO:0097108">
    <property type="term" value="F:hedgehog family protein binding"/>
    <property type="evidence" value="ECO:0007669"/>
    <property type="project" value="TreeGrafter"/>
</dbReference>
<dbReference type="GO" id="GO:0005886">
    <property type="term" value="C:plasma membrane"/>
    <property type="evidence" value="ECO:0007669"/>
    <property type="project" value="TreeGrafter"/>
</dbReference>
<dbReference type="Proteomes" id="UP001372834">
    <property type="component" value="Unassembled WGS sequence"/>
</dbReference>
<dbReference type="GO" id="GO:0005119">
    <property type="term" value="F:smoothened binding"/>
    <property type="evidence" value="ECO:0007669"/>
    <property type="project" value="TreeGrafter"/>
</dbReference>
<keyword evidence="3 7" id="KW-0812">Transmembrane</keyword>
<reference evidence="8 9" key="1">
    <citation type="submission" date="2023-10" db="EMBL/GenBank/DDBJ databases">
        <title>Genomes of two closely related lineages of the louse Polyplax serrata with different host specificities.</title>
        <authorList>
            <person name="Martinu J."/>
            <person name="Tarabai H."/>
            <person name="Stefka J."/>
            <person name="Hypsa V."/>
        </authorList>
    </citation>
    <scope>NUCLEOTIDE SEQUENCE [LARGE SCALE GENOMIC DNA]</scope>
    <source>
        <strain evidence="8">HR10_N</strain>
    </source>
</reference>
<keyword evidence="5 7" id="KW-0472">Membrane</keyword>
<protein>
    <submittedName>
        <fullName evidence="8">Uncharacterized protein</fullName>
    </submittedName>
</protein>
<accession>A0AAN8XMA9</accession>
<keyword evidence="4 7" id="KW-1133">Transmembrane helix</keyword>
<sequence length="131" mass="14770">MVAATTNNSNIHLEIINDKIKRETKRFSSSRKDLYIRTSWTDAAIALAQIEKGKADGQRTALWLRARLQAHLFALGCFLHRHAGKVLFVAILVLATFCVALKSATIHTRVEDLWIIGIKQSDFAKKLKVEL</sequence>
<evidence type="ECO:0000256" key="3">
    <source>
        <dbReference type="ARBA" id="ARBA00022692"/>
    </source>
</evidence>
<evidence type="ECO:0000256" key="2">
    <source>
        <dbReference type="ARBA" id="ARBA00005585"/>
    </source>
</evidence>
<evidence type="ECO:0000313" key="9">
    <source>
        <dbReference type="Proteomes" id="UP001372834"/>
    </source>
</evidence>
<name>A0AAN8XMA9_POLSC</name>
<evidence type="ECO:0000313" key="8">
    <source>
        <dbReference type="EMBL" id="KAK6643658.1"/>
    </source>
</evidence>
<dbReference type="GO" id="GO:0008158">
    <property type="term" value="F:hedgehog receptor activity"/>
    <property type="evidence" value="ECO:0007669"/>
    <property type="project" value="TreeGrafter"/>
</dbReference>
<evidence type="ECO:0000256" key="7">
    <source>
        <dbReference type="SAM" id="Phobius"/>
    </source>
</evidence>
<proteinExistence type="inferred from homology"/>
<evidence type="ECO:0000256" key="5">
    <source>
        <dbReference type="ARBA" id="ARBA00023136"/>
    </source>
</evidence>